<dbReference type="InterPro" id="IPR023213">
    <property type="entry name" value="CAT-like_dom_sf"/>
</dbReference>
<name>A0A6P8AZX5_PYRGI</name>
<dbReference type="PANTHER" id="PTHR43775">
    <property type="entry name" value="FATTY ACID SYNTHASE"/>
    <property type="match status" value="1"/>
</dbReference>
<dbReference type="InterPro" id="IPR014043">
    <property type="entry name" value="Acyl_transferase_dom"/>
</dbReference>
<dbReference type="Proteomes" id="UP000515153">
    <property type="component" value="Chromosome VII"/>
</dbReference>
<keyword evidence="8" id="KW-0511">Multifunctional enzyme</keyword>
<dbReference type="InterPro" id="IPR016036">
    <property type="entry name" value="Malonyl_transacylase_ACP-bd"/>
</dbReference>
<dbReference type="Pfam" id="PF07993">
    <property type="entry name" value="NAD_binding_4"/>
    <property type="match status" value="1"/>
</dbReference>
<evidence type="ECO:0000256" key="6">
    <source>
        <dbReference type="ARBA" id="ARBA00022737"/>
    </source>
</evidence>
<dbReference type="InterPro" id="IPR014031">
    <property type="entry name" value="Ketoacyl_synth_C"/>
</dbReference>
<dbReference type="SUPFAM" id="SSF53335">
    <property type="entry name" value="S-adenosyl-L-methionine-dependent methyltransferases"/>
    <property type="match status" value="1"/>
</dbReference>
<dbReference type="InterPro" id="IPR006162">
    <property type="entry name" value="Ppantetheine_attach_site"/>
</dbReference>
<dbReference type="Gene3D" id="3.10.129.110">
    <property type="entry name" value="Polyketide synthase dehydratase"/>
    <property type="match status" value="1"/>
</dbReference>
<dbReference type="InterPro" id="IPR036291">
    <property type="entry name" value="NAD(P)-bd_dom_sf"/>
</dbReference>
<dbReference type="PROSITE" id="PS52004">
    <property type="entry name" value="KS3_2"/>
    <property type="match status" value="1"/>
</dbReference>
<dbReference type="InterPro" id="IPR029063">
    <property type="entry name" value="SAM-dependent_MTases_sf"/>
</dbReference>
<dbReference type="Gene3D" id="1.10.1200.10">
    <property type="entry name" value="ACP-like"/>
    <property type="match status" value="1"/>
</dbReference>
<dbReference type="InterPro" id="IPR057326">
    <property type="entry name" value="KR_dom"/>
</dbReference>
<reference evidence="15" key="3">
    <citation type="submission" date="2025-08" db="UniProtKB">
        <authorList>
            <consortium name="RefSeq"/>
        </authorList>
    </citation>
    <scope>IDENTIFICATION</scope>
    <source>
        <strain evidence="15">NI907</strain>
    </source>
</reference>
<dbReference type="GO" id="GO:0016491">
    <property type="term" value="F:oxidoreductase activity"/>
    <property type="evidence" value="ECO:0007669"/>
    <property type="project" value="UniProtKB-KW"/>
</dbReference>
<dbReference type="InterPro" id="IPR020807">
    <property type="entry name" value="PKS_DH"/>
</dbReference>
<proteinExistence type="predicted"/>
<dbReference type="InterPro" id="IPR049552">
    <property type="entry name" value="PKS_DH_N"/>
</dbReference>
<evidence type="ECO:0000256" key="8">
    <source>
        <dbReference type="ARBA" id="ARBA00023268"/>
    </source>
</evidence>
<dbReference type="Gene3D" id="3.40.50.150">
    <property type="entry name" value="Vaccinia Virus protein VP39"/>
    <property type="match status" value="1"/>
</dbReference>
<dbReference type="GO" id="GO:0005886">
    <property type="term" value="C:plasma membrane"/>
    <property type="evidence" value="ECO:0007669"/>
    <property type="project" value="TreeGrafter"/>
</dbReference>
<evidence type="ECO:0000256" key="3">
    <source>
        <dbReference type="ARBA" id="ARBA00022598"/>
    </source>
</evidence>
<dbReference type="KEGG" id="pgri:PgNI_10945"/>
<evidence type="ECO:0000256" key="1">
    <source>
        <dbReference type="ARBA" id="ARBA00022450"/>
    </source>
</evidence>
<dbReference type="InterPro" id="IPR049900">
    <property type="entry name" value="PKS_mFAS_DH"/>
</dbReference>
<feature type="domain" description="Carrier" evidence="11">
    <location>
        <begin position="3550"/>
        <end position="3628"/>
    </location>
</feature>
<feature type="domain" description="Carrier" evidence="11">
    <location>
        <begin position="2404"/>
        <end position="2479"/>
    </location>
</feature>
<dbReference type="InterPro" id="IPR036736">
    <property type="entry name" value="ACP-like_sf"/>
</dbReference>
<dbReference type="Pfam" id="PF00109">
    <property type="entry name" value="ketoacyl-synt"/>
    <property type="match status" value="1"/>
</dbReference>
<dbReference type="Pfam" id="PF21089">
    <property type="entry name" value="PKS_DH_N"/>
    <property type="match status" value="1"/>
</dbReference>
<dbReference type="PROSITE" id="PS50075">
    <property type="entry name" value="CARRIER"/>
    <property type="match status" value="2"/>
</dbReference>
<dbReference type="PROSITE" id="PS00012">
    <property type="entry name" value="PHOSPHOPANTETHEINE"/>
    <property type="match status" value="1"/>
</dbReference>
<dbReference type="CDD" id="cd05930">
    <property type="entry name" value="A_NRPS"/>
    <property type="match status" value="1"/>
</dbReference>
<dbReference type="SUPFAM" id="SSF51735">
    <property type="entry name" value="NAD(P)-binding Rossmann-fold domains"/>
    <property type="match status" value="2"/>
</dbReference>
<dbReference type="InterPro" id="IPR014030">
    <property type="entry name" value="Ketoacyl_synth_N"/>
</dbReference>
<dbReference type="SMART" id="SM00827">
    <property type="entry name" value="PKS_AT"/>
    <property type="match status" value="1"/>
</dbReference>
<dbReference type="SMART" id="SM00826">
    <property type="entry name" value="PKS_DH"/>
    <property type="match status" value="1"/>
</dbReference>
<feature type="region of interest" description="N-terminal hotdog fold" evidence="9">
    <location>
        <begin position="937"/>
        <end position="1070"/>
    </location>
</feature>
<dbReference type="GO" id="GO:0032259">
    <property type="term" value="P:methylation"/>
    <property type="evidence" value="ECO:0007669"/>
    <property type="project" value="UniProtKB-KW"/>
</dbReference>
<dbReference type="Pfam" id="PF00698">
    <property type="entry name" value="Acyl_transf_1"/>
    <property type="match status" value="1"/>
</dbReference>
<dbReference type="SUPFAM" id="SSF52151">
    <property type="entry name" value="FabD/lysophospholipase-like"/>
    <property type="match status" value="1"/>
</dbReference>
<keyword evidence="2" id="KW-0597">Phosphoprotein</keyword>
<dbReference type="Gene3D" id="3.30.300.30">
    <property type="match status" value="1"/>
</dbReference>
<dbReference type="SUPFAM" id="SSF56801">
    <property type="entry name" value="Acetyl-CoA synthetase-like"/>
    <property type="match status" value="1"/>
</dbReference>
<dbReference type="Pfam" id="PF02801">
    <property type="entry name" value="Ketoacyl-synt_C"/>
    <property type="match status" value="1"/>
</dbReference>
<protein>
    <submittedName>
        <fullName evidence="15">Uncharacterized protein</fullName>
    </submittedName>
</protein>
<dbReference type="CDD" id="cd02440">
    <property type="entry name" value="AdoMet_MTases"/>
    <property type="match status" value="1"/>
</dbReference>
<dbReference type="InterPro" id="IPR001242">
    <property type="entry name" value="Condensation_dom"/>
</dbReference>
<dbReference type="Gene3D" id="3.30.559.30">
    <property type="entry name" value="Nonribosomal peptide synthetase, condensation domain"/>
    <property type="match status" value="1"/>
</dbReference>
<dbReference type="PROSITE" id="PS52019">
    <property type="entry name" value="PKS_MFAS_DH"/>
    <property type="match status" value="1"/>
</dbReference>
<dbReference type="InterPro" id="IPR013217">
    <property type="entry name" value="Methyltransf_12"/>
</dbReference>
<dbReference type="Pfam" id="PF00550">
    <property type="entry name" value="PP-binding"/>
    <property type="match status" value="1"/>
</dbReference>
<dbReference type="InterPro" id="IPR032821">
    <property type="entry name" value="PKS_assoc"/>
</dbReference>
<dbReference type="InterPro" id="IPR013120">
    <property type="entry name" value="FAR_NAD-bd"/>
</dbReference>
<dbReference type="InterPro" id="IPR016039">
    <property type="entry name" value="Thiolase-like"/>
</dbReference>
<evidence type="ECO:0000259" key="13">
    <source>
        <dbReference type="PROSITE" id="PS52019"/>
    </source>
</evidence>
<dbReference type="Pfam" id="PF08242">
    <property type="entry name" value="Methyltransf_12"/>
    <property type="match status" value="1"/>
</dbReference>
<dbReference type="InterPro" id="IPR013968">
    <property type="entry name" value="PKS_KR"/>
</dbReference>
<dbReference type="GO" id="GO:0031177">
    <property type="term" value="F:phosphopantetheine binding"/>
    <property type="evidence" value="ECO:0007669"/>
    <property type="project" value="InterPro"/>
</dbReference>
<organism evidence="14 15">
    <name type="scientific">Pyricularia grisea</name>
    <name type="common">Crabgrass-specific blast fungus</name>
    <name type="synonym">Magnaporthe grisea</name>
    <dbReference type="NCBI Taxonomy" id="148305"/>
    <lineage>
        <taxon>Eukaryota</taxon>
        <taxon>Fungi</taxon>
        <taxon>Dikarya</taxon>
        <taxon>Ascomycota</taxon>
        <taxon>Pezizomycotina</taxon>
        <taxon>Sordariomycetes</taxon>
        <taxon>Sordariomycetidae</taxon>
        <taxon>Magnaporthales</taxon>
        <taxon>Pyriculariaceae</taxon>
        <taxon>Pyricularia</taxon>
    </lineage>
</organism>
<keyword evidence="3" id="KW-0436">Ligase</keyword>
<dbReference type="PROSITE" id="PS00606">
    <property type="entry name" value="KS3_1"/>
    <property type="match status" value="1"/>
</dbReference>
<dbReference type="CDD" id="cd00833">
    <property type="entry name" value="PKS"/>
    <property type="match status" value="1"/>
</dbReference>
<evidence type="ECO:0000313" key="15">
    <source>
        <dbReference type="RefSeq" id="XP_030980468.1"/>
    </source>
</evidence>
<gene>
    <name evidence="15" type="ORF">PgNI_10945</name>
</gene>
<dbReference type="Pfam" id="PF16197">
    <property type="entry name" value="KAsynt_C_assoc"/>
    <property type="match status" value="1"/>
</dbReference>
<dbReference type="Pfam" id="PF00501">
    <property type="entry name" value="AMP-binding"/>
    <property type="match status" value="1"/>
</dbReference>
<dbReference type="PANTHER" id="PTHR43775:SF20">
    <property type="entry name" value="HYBRID PKS-NRPS SYNTHETASE APDA"/>
    <property type="match status" value="1"/>
</dbReference>
<dbReference type="InterPro" id="IPR050091">
    <property type="entry name" value="PKS_NRPS_Biosynth_Enz"/>
</dbReference>
<feature type="domain" description="PKS/mFAS DH" evidence="13">
    <location>
        <begin position="937"/>
        <end position="1239"/>
    </location>
</feature>
<dbReference type="Pfam" id="PF23297">
    <property type="entry name" value="ACP_SdgA_C"/>
    <property type="match status" value="1"/>
</dbReference>
<evidence type="ECO:0000256" key="10">
    <source>
        <dbReference type="SAM" id="MobiDB-lite"/>
    </source>
</evidence>
<feature type="region of interest" description="Disordered" evidence="10">
    <location>
        <begin position="2490"/>
        <end position="2526"/>
    </location>
</feature>
<keyword evidence="4" id="KW-0489">Methyltransferase</keyword>
<dbReference type="GO" id="GO:0005737">
    <property type="term" value="C:cytoplasm"/>
    <property type="evidence" value="ECO:0007669"/>
    <property type="project" value="TreeGrafter"/>
</dbReference>
<accession>A0A6P8AZX5</accession>
<keyword evidence="1" id="KW-0596">Phosphopantetheine</keyword>
<feature type="compositionally biased region" description="Polar residues" evidence="10">
    <location>
        <begin position="2494"/>
        <end position="2526"/>
    </location>
</feature>
<evidence type="ECO:0000313" key="14">
    <source>
        <dbReference type="Proteomes" id="UP000515153"/>
    </source>
</evidence>
<dbReference type="SUPFAM" id="SSF52777">
    <property type="entry name" value="CoA-dependent acyltransferases"/>
    <property type="match status" value="2"/>
</dbReference>
<dbReference type="SUPFAM" id="SSF55048">
    <property type="entry name" value="Probable ACP-binding domain of malonyl-CoA ACP transacylase"/>
    <property type="match status" value="1"/>
</dbReference>
<dbReference type="Gene3D" id="3.30.559.10">
    <property type="entry name" value="Chloramphenicol acetyltransferase-like domain"/>
    <property type="match status" value="1"/>
</dbReference>
<dbReference type="GO" id="GO:0006633">
    <property type="term" value="P:fatty acid biosynthetic process"/>
    <property type="evidence" value="ECO:0007669"/>
    <property type="project" value="InterPro"/>
</dbReference>
<dbReference type="GO" id="GO:0016874">
    <property type="term" value="F:ligase activity"/>
    <property type="evidence" value="ECO:0007669"/>
    <property type="project" value="UniProtKB-KW"/>
</dbReference>
<dbReference type="Pfam" id="PF08659">
    <property type="entry name" value="KR"/>
    <property type="match status" value="1"/>
</dbReference>
<feature type="active site" description="Proton donor; for dehydratase activity" evidence="9">
    <location>
        <position position="1147"/>
    </location>
</feature>
<dbReference type="SMART" id="SM00825">
    <property type="entry name" value="PKS_KS"/>
    <property type="match status" value="1"/>
</dbReference>
<dbReference type="InterPro" id="IPR018201">
    <property type="entry name" value="Ketoacyl_synth_AS"/>
</dbReference>
<reference evidence="14 15" key="1">
    <citation type="journal article" date="2019" name="Mol. Biol. Evol.">
        <title>Blast fungal genomes show frequent chromosomal changes, gene gains and losses, and effector gene turnover.</title>
        <authorList>
            <person name="Gomez Luciano L.B."/>
            <person name="Jason Tsai I."/>
            <person name="Chuma I."/>
            <person name="Tosa Y."/>
            <person name="Chen Y.H."/>
            <person name="Li J.Y."/>
            <person name="Li M.Y."/>
            <person name="Jade Lu M.Y."/>
            <person name="Nakayashiki H."/>
            <person name="Li W.H."/>
        </authorList>
    </citation>
    <scope>NUCLEOTIDE SEQUENCE [LARGE SCALE GENOMIC DNA]</scope>
    <source>
        <strain evidence="14 15">NI907</strain>
    </source>
</reference>
<dbReference type="Gene3D" id="3.40.47.10">
    <property type="match status" value="1"/>
</dbReference>
<keyword evidence="5" id="KW-0808">Transferase</keyword>
<feature type="region of interest" description="C-terminal hotdog fold" evidence="9">
    <location>
        <begin position="1091"/>
        <end position="1239"/>
    </location>
</feature>
<dbReference type="InterPro" id="IPR045851">
    <property type="entry name" value="AMP-bd_C_sf"/>
</dbReference>
<evidence type="ECO:0000256" key="9">
    <source>
        <dbReference type="PROSITE-ProRule" id="PRU01363"/>
    </source>
</evidence>
<keyword evidence="7" id="KW-0560">Oxidoreductase</keyword>
<keyword evidence="14" id="KW-1185">Reference proteome</keyword>
<dbReference type="GO" id="GO:0004315">
    <property type="term" value="F:3-oxoacyl-[acyl-carrier-protein] synthase activity"/>
    <property type="evidence" value="ECO:0007669"/>
    <property type="project" value="InterPro"/>
</dbReference>
<dbReference type="InterPro" id="IPR020845">
    <property type="entry name" value="AMP-binding_CS"/>
</dbReference>
<dbReference type="SUPFAM" id="SSF53901">
    <property type="entry name" value="Thiolase-like"/>
    <property type="match status" value="1"/>
</dbReference>
<feature type="active site" description="Proton acceptor; for dehydratase activity" evidence="9">
    <location>
        <position position="969"/>
    </location>
</feature>
<dbReference type="InterPro" id="IPR000873">
    <property type="entry name" value="AMP-dep_synth/lig_dom"/>
</dbReference>
<evidence type="ECO:0000256" key="4">
    <source>
        <dbReference type="ARBA" id="ARBA00022603"/>
    </source>
</evidence>
<dbReference type="GO" id="GO:0004312">
    <property type="term" value="F:fatty acid synthase activity"/>
    <property type="evidence" value="ECO:0007669"/>
    <property type="project" value="TreeGrafter"/>
</dbReference>
<dbReference type="InterPro" id="IPR016035">
    <property type="entry name" value="Acyl_Trfase/lysoPLipase"/>
</dbReference>
<dbReference type="GO" id="GO:0008168">
    <property type="term" value="F:methyltransferase activity"/>
    <property type="evidence" value="ECO:0007669"/>
    <property type="project" value="UniProtKB-KW"/>
</dbReference>
<dbReference type="InterPro" id="IPR049551">
    <property type="entry name" value="PKS_DH_C"/>
</dbReference>
<dbReference type="InterPro" id="IPR020806">
    <property type="entry name" value="PKS_PP-bd"/>
</dbReference>
<dbReference type="Gene3D" id="3.40.50.12780">
    <property type="entry name" value="N-terminal domain of ligase-like"/>
    <property type="match status" value="1"/>
</dbReference>
<keyword evidence="6" id="KW-0677">Repeat</keyword>
<dbReference type="InterPro" id="IPR042104">
    <property type="entry name" value="PKS_dehydratase_sf"/>
</dbReference>
<evidence type="ECO:0000256" key="7">
    <source>
        <dbReference type="ARBA" id="ARBA00023002"/>
    </source>
</evidence>
<dbReference type="Gene3D" id="3.40.366.10">
    <property type="entry name" value="Malonyl-Coenzyme A Acyl Carrier Protein, domain 2"/>
    <property type="match status" value="1"/>
</dbReference>
<dbReference type="InterPro" id="IPR009081">
    <property type="entry name" value="PP-bd_ACP"/>
</dbReference>
<evidence type="ECO:0000256" key="2">
    <source>
        <dbReference type="ARBA" id="ARBA00022553"/>
    </source>
</evidence>
<dbReference type="SMART" id="SM00822">
    <property type="entry name" value="PKS_KR"/>
    <property type="match status" value="1"/>
</dbReference>
<dbReference type="InterPro" id="IPR042099">
    <property type="entry name" value="ANL_N_sf"/>
</dbReference>
<dbReference type="Pfam" id="PF14765">
    <property type="entry name" value="PS-DH"/>
    <property type="match status" value="1"/>
</dbReference>
<dbReference type="FunFam" id="3.40.47.10:FF:000019">
    <property type="entry name" value="Polyketide synthase type I"/>
    <property type="match status" value="1"/>
</dbReference>
<dbReference type="GeneID" id="41965824"/>
<dbReference type="SUPFAM" id="SSF47336">
    <property type="entry name" value="ACP-like"/>
    <property type="match status" value="2"/>
</dbReference>
<dbReference type="RefSeq" id="XP_030980468.1">
    <property type="nucleotide sequence ID" value="XM_031130919.1"/>
</dbReference>
<evidence type="ECO:0000259" key="12">
    <source>
        <dbReference type="PROSITE" id="PS52004"/>
    </source>
</evidence>
<sequence length="3977" mass="435615">MAPQSIINEPIAIIGIGCRFPGASSLSKLKELLPTPNDLSQDIPDDRFHVDGFYHPNAQNHGSTSVRRSYCLDVNVREFDNNFFNITAIEATAMDPQQRLLLETVYEALENANVSVKQLKGSDTGVYVGLMCGDYENILMRDIDSAPRYQATGVGRSIMANRISYTWDLHGPSMTIDTACSSSLVALHQAVQALRLGESQMAIVGGSNLLLGPEWYITESNLNMLSPNGISRMWDAGADGYARGEGVAAVILKRLSDAVADGDFIESVIRETGVSQDGRTNGITTPCAEAQANLIRRVYAKAGLDVSKDRPQYFEAHGTGTPAGDPVEAEAIHAVFGGSRTLDEANSPPLYVGSVKTIIGHTEGTAGLAGLIKATLALQQRTVFPNKHFHKLNPKIEPFYKGLEIPTSAVPWPTVPGNQPRRASVNSFGFGGTNAHVILESFDGVSHMPRKADQKPESFIPFILSAKSESSLAKSILGHVDWISQRKSLDVHDLALASCRKSLFSYKVAVPVTNIEELCSGLLKRLENRNWAKPSGHANPKRLLGIFTGQGAQYAGMMTGLIQSSPWANGRALELERALMDLLPAHERPTNSIISQLLASTSEKDSSAGVAVMRAELSQPLCTMTQILLVDVLDKAGVTFGAVVGHSSGEIAAAYAAGRLPAETALAVAYYRGINSKFAGGLDGKKGAMSAASMSHADAGRFCSQSRFQGRLSVAASNSPGSITLSGDEDAVADAEQELQSQSIKVKRLLVDKAYHSHHMHPCTAAYTSNLERLSGFKQGKGATRWFSSVQVREITEAPLGMGYWVENLVQPVLFSQALEAACESLGPVDVLVEIGPHPALRGPVTQTLQNLWPDSDISYGFLLERGGDDIKSMQVGLAQILEAGIELDLHAVQRLLSPVEGRPVRGLPTYHWDHNEELWHETRYSKSFRLRERPIHPLLGSPLPDSSPADMRWRNVLLESELPWLSGHKVQGQMVFPAAGYLCAAVEAARELVGQDNSIQSIDIGDFEILQPLIMTADDSGVESICTLTDVRRFGQAKAQAAFSFYSALAGDRLSLMAKGTVVVRLGSQAESKGLSTMHLENHLELDPLMVPISEDRLYTVWNELGYGYTGPFRAIHGASRKLGAAKGQILPAKFGGMAIHPATLDAAVQTVLLAYCHPDDGRLWSVHVPRRVKMFSLNVGTALVTAGSNQSLDFISTLPKKGETGLCGDVDLFTHQGRSLVQISGIDCVPLNPPNANNDARLFFTTRWAPASPDAATVCWDGRATDADHELAFDLERLSFFYMRHLDREIPQDHPQRTQGAWRRYFGFVEHVTKLVERGAHPYIHKSWMQDTPEIKAVIKAKYPHSLDRRLAEAVGENVCQVVRDGRTMLEHLLQDGLLDDYYHHGTTNKSHIQYLARVVGQLSHRYPGMNILEVGAGTGSGTKSILKEIGDKFASYTYTDISVGFFEKARGVFEAHVDKMVFMTLDLERDIIKQGYKPNSYDLVVASLVLHATSNLERTLSNVRRLLRPGGFLVINEITDSDAARLGFIFGTLPQWWIGEAEGRTLSPCVGPMEWGSLLQRVGFSHINSITPDFDLPAFPNSIICTQAVDDRVRLLRNPLSNSTMFPRLLVVGGATTATVGLVGRLLEVLGTHYQEILYIRTLSELDKEKHLGDTLLSLADLDKPTLDKIDDETMSALVDVLKSCSKILWITHNAKDAVPAAYMSLGFFRTVSWEMPDTHVRTIDFVDGSAPESSVIAASLLELELTKMWSTETQKHSILWSDERELVYRDGRLEIPRLLSNDAIDARYNASRRAIYRRQDSKQLRLSPQGWLEEDTNAPYLAAIAAKSKQQVRVRVDFSTGFRIPVTAKQGLSHAYIVVGAAKGKRRVLAVSSHCAKTVWPSVCSVVDITDDAYDGPDLLTQVAAVLQAMYLFSQVPKGSYLLLHEPSDDLAAAADTLAQERGLHLTKTSTRQRKNFIFLDPLWPARIVRAKLGRNIDYFADATMLQEVHEESFGGIITQCLPASTTIINTVPVISPESLQAPEESGRWISFPHYAADSPSAQLSSAYRLARTLSVTALDVLSLDDFRSQAMDLRRSIIQWKGAESPLVRVCPTYNLLTFRPDKTYWLAGLTSDLGLSLCEWMIDRGARYLVLSSRNPKVNAKWIEKMNLDTGTTIRVISADVADDSSLAKAYAEIENEMPALLGVVHGAMVLDDKPVRSMDAESIARVAGPKVHGSDNLHQILDREKTSLDFFVFFSSISTVLGSYGQANYSASNSYMRSLALQRRQNGKPASVLNLGLVIGVGYASNNLSQSEKERFRSNGFKWISEVDLHHAFAEAILASPAESGVDHEITIGVDRFAAEAPNKPFWTENPRLSHLLTYGTTTHGYHKSETTGNQLTPREMLATASSMAEAKLIIKDSFLLKLQSMLRLSASQIEDESAILNSATDQLGFDSLIAVEVRSWFYKTFGVSISTLEILSGVTINGIITKAYFKVKDDLTITTDAEMDSGSKQGEESSANRITSAISQSSANTSPHTTCTTPVDSPWDLESFELAGNVKKPVSQEVVQRNSPLSFGQEMFWFVQTLVSDAYTLNNTVVYRLTGNLNIPKLSKAVESVASRHESLRTGIEMDGQGVAKQVVFTQSRLHLEALEIPREHLDRTIESLVEHKYDLQSGQSVRVMVASTSSTEHHFLIGFHHINMDGISLQVLLSELDDAYKGDPLNNGPLLQYVDFSRRQQDALEKGEWDHHLEFWRNQLADPPAQLPILPLPDAAKVRSPLLEYRTTEVEARLEPCTMKFVHDRCRQLRVTPFCFYLGIFRVLLARLAKTTDFCIGIADASRLGGDMLDAVGMYLNLLPLRFRTHGAETLEQIAQNTRDTIRESLEHSAVPFGVMLSKLGVPRSADHSPIFQAFVDYRQGAKEKQSLGDCELEICYYQGAKAAYDVSLDIIDSGKLPTAVRLAVQDSLYSRRDAELLLCGFLHLVKSLAAPVKQEISMQSLSIFPKDMVEKAAQLGQGHYKGSTWPGTLLDRVAEVSSSCSHDIAIEDIDGREFSYSELWSRVHAVAESISRLGISAGSIIGVLQEPSADWIVSLLAIWRVGCVYMPFDAANPMSRIAINCSHACPKLVLVDEAFATTASILEKPLLNLSSIPRATQPPGPSTKLTFPETRPTDPAAVLYTSGSTGTPKGIILSHQNLVHEIEFSSATYDFGVEHVLCQSALGFDMSLTQIFSALAFGGSLHMLPRSQRGDAVAITKRIVGSSITLTGATPSEYMSWISFGGTNLACSKWRRAICGGEPVNASLLRAFDSIGRPELKLFNAYGPTETTCSATRIELDYRSPQDGVLTAGRAAPNCSICIVDENLHPLPSGMPGEVLIGGAKVALGYLGNAELTASRFFSHALVDKSFAAKGWTSVHRTGDVGRLLPDGSLVLQGRVDGDTQVKLRGNRVDLIDVEKSMFQAGQGQLLQVFAHVYYPEPAASSSTRLESAVLAALVVVDTSCSTANRQDLFADVLRRVSLPRGQKPSFVEAVECLPTTVSGKVDRKAAAKLLAKKLMSSAPAVLGEEDKELSEVESQLRHIWLQVLPANTHGQVRRSSDFFHAGGDSLLLVALQRKIMQALGIHLPLVSMFDSSTLKDMSLLIEQRSAVEAQIDWDIETEPSRNIRTYLGKTEVVTIPNGGPVVVVLTGATGLLGKALLQAFIADARISTIHCIAVRQPVALASLLSSNKVQVHGGDLSLPRLGLSPEAVRRIFSKAHVVVHNGADVSHLKSYRTIKGANVGSTAQLIQMSLDQGRLVPLHFVSTAGVSLYSGLDKFPEISAAAFPPPADNKSDGYTASKWVSERLLEKFHEKSRLPVWIHRPSNIHRVHNPQFDLFQNLLKFSAILQAVPVFPSLQGYLNLVEAVDIAQEILGDIFADQGNKVNYRHRIGERNLSMDGLADFIKSDPSSDVKVLDVDIWRGLAEAEGLPKTVGEWFRKVANGVPVKYPLLVTDRD</sequence>
<reference evidence="15" key="2">
    <citation type="submission" date="2019-10" db="EMBL/GenBank/DDBJ databases">
        <authorList>
            <consortium name="NCBI Genome Project"/>
        </authorList>
    </citation>
    <scope>NUCLEOTIDE SEQUENCE</scope>
    <source>
        <strain evidence="15">NI907</strain>
    </source>
</reference>
<evidence type="ECO:0000259" key="11">
    <source>
        <dbReference type="PROSITE" id="PS50075"/>
    </source>
</evidence>
<dbReference type="GO" id="GO:0009403">
    <property type="term" value="P:toxin biosynthetic process"/>
    <property type="evidence" value="ECO:0007669"/>
    <property type="project" value="UniProtKB-ARBA"/>
</dbReference>
<dbReference type="InterPro" id="IPR001227">
    <property type="entry name" value="Ac_transferase_dom_sf"/>
</dbReference>
<dbReference type="Gene3D" id="3.40.50.720">
    <property type="entry name" value="NAD(P)-binding Rossmann-like Domain"/>
    <property type="match status" value="3"/>
</dbReference>
<feature type="domain" description="Ketosynthase family 3 (KS3)" evidence="12">
    <location>
        <begin position="8"/>
        <end position="441"/>
    </location>
</feature>
<dbReference type="PROSITE" id="PS00455">
    <property type="entry name" value="AMP_BINDING"/>
    <property type="match status" value="1"/>
</dbReference>
<evidence type="ECO:0000256" key="5">
    <source>
        <dbReference type="ARBA" id="ARBA00022679"/>
    </source>
</evidence>
<dbReference type="InterPro" id="IPR020841">
    <property type="entry name" value="PKS_Beta-ketoAc_synthase_dom"/>
</dbReference>
<dbReference type="CDD" id="cd19532">
    <property type="entry name" value="C_PKS-NRPS"/>
    <property type="match status" value="1"/>
</dbReference>
<dbReference type="Pfam" id="PF00668">
    <property type="entry name" value="Condensation"/>
    <property type="match status" value="1"/>
</dbReference>
<dbReference type="SMART" id="SM00823">
    <property type="entry name" value="PKS_PP"/>
    <property type="match status" value="2"/>
</dbReference>